<evidence type="ECO:0000313" key="12">
    <source>
        <dbReference type="EMBL" id="ERL88052.1"/>
    </source>
</evidence>
<keyword evidence="7" id="KW-0325">Glycoprotein</keyword>
<feature type="transmembrane region" description="Helical" evidence="9">
    <location>
        <begin position="632"/>
        <end position="656"/>
    </location>
</feature>
<evidence type="ECO:0000256" key="9">
    <source>
        <dbReference type="SAM" id="Phobius"/>
    </source>
</evidence>
<feature type="signal peptide" evidence="10">
    <location>
        <begin position="1"/>
        <end position="18"/>
    </location>
</feature>
<keyword evidence="3" id="KW-1003">Cell membrane</keyword>
<evidence type="ECO:0000256" key="1">
    <source>
        <dbReference type="ARBA" id="ARBA00004651"/>
    </source>
</evidence>
<dbReference type="PANTHER" id="PTHR32546">
    <property type="entry name" value="G-PROTEIN COUPLED RECEPTOR 158-RELATED"/>
    <property type="match status" value="1"/>
</dbReference>
<evidence type="ECO:0000256" key="8">
    <source>
        <dbReference type="ARBA" id="ARBA00023224"/>
    </source>
</evidence>
<keyword evidence="5" id="KW-0297">G-protein coupled receptor</keyword>
<organism evidence="12 13">
    <name type="scientific">Dendroctonus ponderosae</name>
    <name type="common">Mountain pine beetle</name>
    <dbReference type="NCBI Taxonomy" id="77166"/>
    <lineage>
        <taxon>Eukaryota</taxon>
        <taxon>Metazoa</taxon>
        <taxon>Ecdysozoa</taxon>
        <taxon>Arthropoda</taxon>
        <taxon>Hexapoda</taxon>
        <taxon>Insecta</taxon>
        <taxon>Pterygota</taxon>
        <taxon>Neoptera</taxon>
        <taxon>Endopterygota</taxon>
        <taxon>Coleoptera</taxon>
        <taxon>Polyphaga</taxon>
        <taxon>Cucujiformia</taxon>
        <taxon>Curculionidae</taxon>
        <taxon>Scolytinae</taxon>
        <taxon>Dendroctonus</taxon>
    </lineage>
</organism>
<name>U4U4Q6_DENPD</name>
<feature type="domain" description="GPR158/179 extracellular" evidence="11">
    <location>
        <begin position="142"/>
        <end position="223"/>
    </location>
</feature>
<dbReference type="Proteomes" id="UP000030742">
    <property type="component" value="Unassembled WGS sequence"/>
</dbReference>
<dbReference type="STRING" id="77166.U4U4Q6"/>
<dbReference type="GO" id="GO:0004930">
    <property type="term" value="F:G protein-coupled receptor activity"/>
    <property type="evidence" value="ECO:0007669"/>
    <property type="project" value="UniProtKB-KW"/>
</dbReference>
<feature type="chain" id="PRO_5004656317" description="GPR158/179 extracellular domain-containing protein" evidence="10">
    <location>
        <begin position="19"/>
        <end position="658"/>
    </location>
</feature>
<dbReference type="PANTHER" id="PTHR32546:SF25">
    <property type="entry name" value="MIP05539P"/>
    <property type="match status" value="1"/>
</dbReference>
<protein>
    <recommendedName>
        <fullName evidence="11">GPR158/179 extracellular domain-containing protein</fullName>
    </recommendedName>
</protein>
<dbReference type="Gene3D" id="3.30.450.20">
    <property type="entry name" value="PAS domain"/>
    <property type="match status" value="1"/>
</dbReference>
<evidence type="ECO:0000256" key="6">
    <source>
        <dbReference type="ARBA" id="ARBA00023170"/>
    </source>
</evidence>
<reference evidence="12 13" key="1">
    <citation type="journal article" date="2013" name="Genome Biol.">
        <title>Draft genome of the mountain pine beetle, Dendroctonus ponderosae Hopkins, a major forest pest.</title>
        <authorList>
            <person name="Keeling C.I."/>
            <person name="Yuen M.M."/>
            <person name="Liao N.Y."/>
            <person name="Docking T.R."/>
            <person name="Chan S.K."/>
            <person name="Taylor G.A."/>
            <person name="Palmquist D.L."/>
            <person name="Jackman S.D."/>
            <person name="Nguyen A."/>
            <person name="Li M."/>
            <person name="Henderson H."/>
            <person name="Janes J.K."/>
            <person name="Zhao Y."/>
            <person name="Pandoh P."/>
            <person name="Moore R."/>
            <person name="Sperling F.A."/>
            <person name="Huber D.P."/>
            <person name="Birol I."/>
            <person name="Jones S.J."/>
            <person name="Bohlmann J."/>
        </authorList>
    </citation>
    <scope>NUCLEOTIDE SEQUENCE</scope>
</reference>
<feature type="non-terminal residue" evidence="12">
    <location>
        <position position="658"/>
    </location>
</feature>
<keyword evidence="9" id="KW-0812">Transmembrane</keyword>
<dbReference type="GO" id="GO:0005886">
    <property type="term" value="C:plasma membrane"/>
    <property type="evidence" value="ECO:0007669"/>
    <property type="project" value="UniProtKB-SubCell"/>
</dbReference>
<keyword evidence="9" id="KW-0472">Membrane</keyword>
<evidence type="ECO:0000256" key="3">
    <source>
        <dbReference type="ARBA" id="ARBA00022475"/>
    </source>
</evidence>
<keyword evidence="4 10" id="KW-0732">Signal</keyword>
<comment type="subcellular location">
    <subcellularLocation>
        <location evidence="1">Cell membrane</location>
        <topology evidence="1">Multi-pass membrane protein</topology>
    </subcellularLocation>
</comment>
<evidence type="ECO:0000313" key="13">
    <source>
        <dbReference type="Proteomes" id="UP000030742"/>
    </source>
</evidence>
<dbReference type="OrthoDB" id="9970547at2759"/>
<keyword evidence="6" id="KW-0675">Receptor</keyword>
<dbReference type="AlphaFoldDB" id="U4U4Q6"/>
<dbReference type="InterPro" id="IPR054714">
    <property type="entry name" value="GPR158_179_extracellular"/>
</dbReference>
<dbReference type="CDD" id="cd18773">
    <property type="entry name" value="PDC1_HK_sensor"/>
    <property type="match status" value="1"/>
</dbReference>
<comment type="similarity">
    <text evidence="2">Belongs to the G-protein coupled receptor 3 family.</text>
</comment>
<keyword evidence="8" id="KW-0807">Transducer</keyword>
<evidence type="ECO:0000256" key="10">
    <source>
        <dbReference type="SAM" id="SignalP"/>
    </source>
</evidence>
<sequence length="658" mass="77056">MKWLVFFFGGCFVFIANGQYEWQTRDAFDEVSRAIKATNKGNCEIQHVGDLFLPPDTVSHLPDIKDVNINPVFPNRTQLLHMHNMALNRAFFWSYILQSRFIRPAINDTYDPGMMYYLLSTVADVSTNHHINASAIYFSPNMSYSSSYKGFFNKTFPRYTAASVVEMDFDRIDINQCPKASGNDKANAFVDTARCKKETTECEPIHGWGFRRGGYQCRCRPGYRLPLQVRRPFLGEIVERATEEQYYNGFECKKIGWIQKLPAKWEKAPWYVREMELDRHPEYRFPVRGPESLKQPNINIHKTLEFILGMNKENCKKYKPDELILHGGAMFGAEEFFENEAKMALRLANFISVFLQVSDPQEVYSGKRVADKPLTEDQMMGETLAMILGNNRIWSAGTYWERNKFTNKTLFAPYAYKKQLNVRQFHMEDLARLNKSDEVYLNKPWFKFLKHRWASNFDSLEKFWLKIRVRFNETGETTRKYEHYPNHYMGARLHHGYWSAPYFDCRGKVPMWKIKYAAPFFGWDSLKVKLEFKGVVAVTMDMLKLDIKQCPDKFYVPNAFKDTHKCDERTSYCVPILGRGFESGGYKCECKQGFEYPFEDDITYYDGQIMEAEFTNLVDNNETRFDMFRCRLAAAASIQSNILIVFMLLAIVFGVYDR</sequence>
<dbReference type="EMBL" id="KB632016">
    <property type="protein sequence ID" value="ERL88052.1"/>
    <property type="molecule type" value="Genomic_DNA"/>
</dbReference>
<dbReference type="InterPro" id="IPR043458">
    <property type="entry name" value="GPR158/179"/>
</dbReference>
<keyword evidence="9" id="KW-1133">Transmembrane helix</keyword>
<evidence type="ECO:0000256" key="2">
    <source>
        <dbReference type="ARBA" id="ARBA00007242"/>
    </source>
</evidence>
<accession>U4U4Q6</accession>
<feature type="domain" description="GPR158/179 extracellular" evidence="11">
    <location>
        <begin position="498"/>
        <end position="594"/>
    </location>
</feature>
<evidence type="ECO:0000256" key="7">
    <source>
        <dbReference type="ARBA" id="ARBA00023180"/>
    </source>
</evidence>
<proteinExistence type="inferred from homology"/>
<evidence type="ECO:0000256" key="5">
    <source>
        <dbReference type="ARBA" id="ARBA00023040"/>
    </source>
</evidence>
<dbReference type="Pfam" id="PF22572">
    <property type="entry name" value="GPR158_179_EC"/>
    <property type="match status" value="2"/>
</dbReference>
<gene>
    <name evidence="12" type="ORF">D910_05441</name>
</gene>
<evidence type="ECO:0000256" key="4">
    <source>
        <dbReference type="ARBA" id="ARBA00022729"/>
    </source>
</evidence>
<evidence type="ECO:0000259" key="11">
    <source>
        <dbReference type="Pfam" id="PF22572"/>
    </source>
</evidence>